<proteinExistence type="predicted"/>
<feature type="domain" description="Exonuclease" evidence="4">
    <location>
        <begin position="20"/>
        <end position="205"/>
    </location>
</feature>
<dbReference type="InterPro" id="IPR012337">
    <property type="entry name" value="RNaseH-like_sf"/>
</dbReference>
<keyword evidence="5" id="KW-0614">Plasmid</keyword>
<dbReference type="KEGG" id="azz:DEW08_29940"/>
<dbReference type="InterPro" id="IPR047201">
    <property type="entry name" value="ERI-1_3'hExo-like"/>
</dbReference>
<dbReference type="Gene3D" id="3.30.420.10">
    <property type="entry name" value="Ribonuclease H-like superfamily/Ribonuclease H"/>
    <property type="match status" value="1"/>
</dbReference>
<dbReference type="GO" id="GO:0006259">
    <property type="term" value="P:DNA metabolic process"/>
    <property type="evidence" value="ECO:0007669"/>
    <property type="project" value="UniProtKB-ARBA"/>
</dbReference>
<dbReference type="InterPro" id="IPR036397">
    <property type="entry name" value="RNaseH_sf"/>
</dbReference>
<dbReference type="GO" id="GO:0003676">
    <property type="term" value="F:nucleic acid binding"/>
    <property type="evidence" value="ECO:0007669"/>
    <property type="project" value="InterPro"/>
</dbReference>
<evidence type="ECO:0000256" key="3">
    <source>
        <dbReference type="ARBA" id="ARBA00022839"/>
    </source>
</evidence>
<dbReference type="EMBL" id="CP029359">
    <property type="protein sequence ID" value="AWK90237.1"/>
    <property type="molecule type" value="Genomic_DNA"/>
</dbReference>
<evidence type="ECO:0000259" key="4">
    <source>
        <dbReference type="SMART" id="SM00479"/>
    </source>
</evidence>
<dbReference type="PANTHER" id="PTHR23044">
    <property type="entry name" value="3'-5' EXONUCLEASE ERI1-RELATED"/>
    <property type="match status" value="1"/>
</dbReference>
<dbReference type="InterPro" id="IPR051274">
    <property type="entry name" value="3-5_Exoribonuclease"/>
</dbReference>
<keyword evidence="2" id="KW-0378">Hydrolase</keyword>
<dbReference type="CDD" id="cd06133">
    <property type="entry name" value="ERI-1_3'hExo_like"/>
    <property type="match status" value="1"/>
</dbReference>
<keyword evidence="1" id="KW-0540">Nuclease</keyword>
<keyword evidence="6" id="KW-1185">Reference proteome</keyword>
<name>A0A2S2D1B9_9PROT</name>
<accession>A0A2S2D1B9</accession>
<dbReference type="AlphaFoldDB" id="A0A2S2D1B9"/>
<dbReference type="OrthoDB" id="7362525at2"/>
<evidence type="ECO:0000313" key="5">
    <source>
        <dbReference type="EMBL" id="AWK90237.1"/>
    </source>
</evidence>
<dbReference type="InterPro" id="IPR013520">
    <property type="entry name" value="Ribonucl_H"/>
</dbReference>
<keyword evidence="3" id="KW-0269">Exonuclease</keyword>
<organism evidence="5 6">
    <name type="scientific">Azospirillum thermophilum</name>
    <dbReference type="NCBI Taxonomy" id="2202148"/>
    <lineage>
        <taxon>Bacteria</taxon>
        <taxon>Pseudomonadati</taxon>
        <taxon>Pseudomonadota</taxon>
        <taxon>Alphaproteobacteria</taxon>
        <taxon>Rhodospirillales</taxon>
        <taxon>Azospirillaceae</taxon>
        <taxon>Azospirillum</taxon>
    </lineage>
</organism>
<protein>
    <recommendedName>
        <fullName evidence="4">Exonuclease domain-containing protein</fullName>
    </recommendedName>
</protein>
<dbReference type="SUPFAM" id="SSF53098">
    <property type="entry name" value="Ribonuclease H-like"/>
    <property type="match status" value="1"/>
</dbReference>
<sequence length="205" mass="22081">MPTLDLPPDPVADALPATGPLVIVDLEWTAWEGSHARGWSEPWEWREVINIGAVRVDAGAGFRETDAFDTLVLPVRNPVLSPYITRLTGITNDRLAAEAIPFSKAMHRFAAFCADGAPVVMNGYDGLILRENCALAGIPEPPVLRRTVNLRPLLARVLGCEASLVVSALLPDLLGIAGPPHRHAGIWDARAIAAALTELRHRGLV</sequence>
<evidence type="ECO:0000313" key="6">
    <source>
        <dbReference type="Proteomes" id="UP000245629"/>
    </source>
</evidence>
<dbReference type="RefSeq" id="WP_109334349.1">
    <property type="nucleotide sequence ID" value="NZ_CP029359.1"/>
</dbReference>
<reference evidence="6" key="1">
    <citation type="submission" date="2018-05" db="EMBL/GenBank/DDBJ databases">
        <title>Azospirillum thermophila sp. nov., a novel isolated from hot spring.</title>
        <authorList>
            <person name="Zhao Z."/>
        </authorList>
    </citation>
    <scope>NUCLEOTIDE SEQUENCE [LARGE SCALE GENOMIC DNA]</scope>
    <source>
        <strain evidence="6">CFH 70021</strain>
        <plasmid evidence="6">unnamed4</plasmid>
    </source>
</reference>
<dbReference type="Pfam" id="PF00929">
    <property type="entry name" value="RNase_T"/>
    <property type="match status" value="1"/>
</dbReference>
<geneLocation type="plasmid" evidence="5 6">
    <name>unnamed4</name>
</geneLocation>
<dbReference type="SMART" id="SM00479">
    <property type="entry name" value="EXOIII"/>
    <property type="match status" value="1"/>
</dbReference>
<evidence type="ECO:0000256" key="2">
    <source>
        <dbReference type="ARBA" id="ARBA00022801"/>
    </source>
</evidence>
<evidence type="ECO:0000256" key="1">
    <source>
        <dbReference type="ARBA" id="ARBA00022722"/>
    </source>
</evidence>
<dbReference type="Proteomes" id="UP000245629">
    <property type="component" value="Plasmid unnamed4"/>
</dbReference>
<dbReference type="PANTHER" id="PTHR23044:SF61">
    <property type="entry name" value="3'-5' EXORIBONUCLEASE 1-RELATED"/>
    <property type="match status" value="1"/>
</dbReference>
<gene>
    <name evidence="5" type="ORF">DEW08_29940</name>
</gene>
<dbReference type="GO" id="GO:0000175">
    <property type="term" value="F:3'-5'-RNA exonuclease activity"/>
    <property type="evidence" value="ECO:0007669"/>
    <property type="project" value="InterPro"/>
</dbReference>